<dbReference type="InterPro" id="IPR010664">
    <property type="entry name" value="LipoPS_assembly_LptC-rel"/>
</dbReference>
<protein>
    <submittedName>
        <fullName evidence="1">Lipopolysaccharide export system protein LptC</fullName>
    </submittedName>
</protein>
<evidence type="ECO:0000313" key="1">
    <source>
        <dbReference type="EMBL" id="SHN68992.1"/>
    </source>
</evidence>
<dbReference type="AlphaFoldDB" id="A0A1M7TE19"/>
<dbReference type="EMBL" id="FRDL01000006">
    <property type="protein sequence ID" value="SHN68992.1"/>
    <property type="molecule type" value="Genomic_DNA"/>
</dbReference>
<accession>A0A1M7TE19</accession>
<reference evidence="1 2" key="1">
    <citation type="submission" date="2016-12" db="EMBL/GenBank/DDBJ databases">
        <authorList>
            <person name="Song W.-J."/>
            <person name="Kurnit D.M."/>
        </authorList>
    </citation>
    <scope>NUCLEOTIDE SEQUENCE [LARGE SCALE GENOMIC DNA]</scope>
    <source>
        <strain evidence="1 2">CGMCC 1.10808</strain>
    </source>
</reference>
<dbReference type="RefSeq" id="WP_072747456.1">
    <property type="nucleotide sequence ID" value="NZ_FOHL01000006.1"/>
</dbReference>
<gene>
    <name evidence="1" type="ORF">SAMN05216200_10613</name>
</gene>
<sequence length="222" mass="23483">MARAAYAGRSRMVRRLKIALPLMALALLSALFLWPRARGPVSGLRYSTADLARLGQGMAVESPSFTGRTEQGEPFVVRAAVARPDAPDPAEVALERVEASLERRDGAQVTLSAAQGRIGVHEQTLALEGGVVLRSSDGYEVTAPSLSADLRGRSVSAPGPVRAVGPAGAIEAGAFRAARVEAPRPGAAVPEGLAPGDYFWFEKRVRVTYDPAAAREGRARRD</sequence>
<name>A0A1M7TE19_9RHOB</name>
<evidence type="ECO:0000313" key="2">
    <source>
        <dbReference type="Proteomes" id="UP000184066"/>
    </source>
</evidence>
<organism evidence="1 2">
    <name type="scientific">Oceanicella actignis</name>
    <dbReference type="NCBI Taxonomy" id="1189325"/>
    <lineage>
        <taxon>Bacteria</taxon>
        <taxon>Pseudomonadati</taxon>
        <taxon>Pseudomonadota</taxon>
        <taxon>Alphaproteobacteria</taxon>
        <taxon>Rhodobacterales</taxon>
        <taxon>Paracoccaceae</taxon>
        <taxon>Oceanicella</taxon>
    </lineage>
</organism>
<dbReference type="STRING" id="1189325.SAMN04488119_106189"/>
<dbReference type="Pfam" id="PF06835">
    <property type="entry name" value="LptC"/>
    <property type="match status" value="1"/>
</dbReference>
<proteinExistence type="predicted"/>
<keyword evidence="2" id="KW-1185">Reference proteome</keyword>
<dbReference type="Proteomes" id="UP000184066">
    <property type="component" value="Unassembled WGS sequence"/>
</dbReference>